<evidence type="ECO:0000313" key="1">
    <source>
        <dbReference type="EMBL" id="KAI5677724.1"/>
    </source>
</evidence>
<gene>
    <name evidence="1" type="ORF">M9H77_08674</name>
</gene>
<accession>A0ACC0BYN0</accession>
<dbReference type="EMBL" id="CM044702">
    <property type="protein sequence ID" value="KAI5677724.1"/>
    <property type="molecule type" value="Genomic_DNA"/>
</dbReference>
<dbReference type="Proteomes" id="UP001060085">
    <property type="component" value="Linkage Group LG02"/>
</dbReference>
<organism evidence="1 2">
    <name type="scientific">Catharanthus roseus</name>
    <name type="common">Madagascar periwinkle</name>
    <name type="synonym">Vinca rosea</name>
    <dbReference type="NCBI Taxonomy" id="4058"/>
    <lineage>
        <taxon>Eukaryota</taxon>
        <taxon>Viridiplantae</taxon>
        <taxon>Streptophyta</taxon>
        <taxon>Embryophyta</taxon>
        <taxon>Tracheophyta</taxon>
        <taxon>Spermatophyta</taxon>
        <taxon>Magnoliopsida</taxon>
        <taxon>eudicotyledons</taxon>
        <taxon>Gunneridae</taxon>
        <taxon>Pentapetalae</taxon>
        <taxon>asterids</taxon>
        <taxon>lamiids</taxon>
        <taxon>Gentianales</taxon>
        <taxon>Apocynaceae</taxon>
        <taxon>Rauvolfioideae</taxon>
        <taxon>Vinceae</taxon>
        <taxon>Catharanthinae</taxon>
        <taxon>Catharanthus</taxon>
    </lineage>
</organism>
<proteinExistence type="predicted"/>
<comment type="caution">
    <text evidence="1">The sequence shown here is derived from an EMBL/GenBank/DDBJ whole genome shotgun (WGS) entry which is preliminary data.</text>
</comment>
<sequence>MDNVRCLLVSSSVPKPFWGEAVSTAVYLINRSPSTTINVRTPIELWCGKPPNLSNLRVFGYAAFAHQKEGKLDPMSRKGVFTGYPSGVKGYRVWLKGEPGVRVIISKDIIFNELEMSCLKDKPNSDSPLSVPTPSSILVEVEVTSEPSLESPLEPETNPELPAPSSSTPDPPSIPINP</sequence>
<protein>
    <submittedName>
        <fullName evidence="1">Uncharacterized protein</fullName>
    </submittedName>
</protein>
<name>A0ACC0BYN0_CATRO</name>
<keyword evidence="2" id="KW-1185">Reference proteome</keyword>
<reference evidence="2" key="1">
    <citation type="journal article" date="2023" name="Nat. Plants">
        <title>Single-cell RNA sequencing provides a high-resolution roadmap for understanding the multicellular compartmentation of specialized metabolism.</title>
        <authorList>
            <person name="Sun S."/>
            <person name="Shen X."/>
            <person name="Li Y."/>
            <person name="Li Y."/>
            <person name="Wang S."/>
            <person name="Li R."/>
            <person name="Zhang H."/>
            <person name="Shen G."/>
            <person name="Guo B."/>
            <person name="Wei J."/>
            <person name="Xu J."/>
            <person name="St-Pierre B."/>
            <person name="Chen S."/>
            <person name="Sun C."/>
        </authorList>
    </citation>
    <scope>NUCLEOTIDE SEQUENCE [LARGE SCALE GENOMIC DNA]</scope>
</reference>
<evidence type="ECO:0000313" key="2">
    <source>
        <dbReference type="Proteomes" id="UP001060085"/>
    </source>
</evidence>